<name>A0A5C6U9W6_9SPHN</name>
<feature type="transmembrane region" description="Helical" evidence="1">
    <location>
        <begin position="26"/>
        <end position="46"/>
    </location>
</feature>
<feature type="transmembrane region" description="Helical" evidence="1">
    <location>
        <begin position="93"/>
        <end position="116"/>
    </location>
</feature>
<comment type="caution">
    <text evidence="2">The sequence shown here is derived from an EMBL/GenBank/DDBJ whole genome shotgun (WGS) entry which is preliminary data.</text>
</comment>
<evidence type="ECO:0000313" key="3">
    <source>
        <dbReference type="Proteomes" id="UP000321129"/>
    </source>
</evidence>
<proteinExistence type="predicted"/>
<keyword evidence="3" id="KW-1185">Reference proteome</keyword>
<dbReference type="RefSeq" id="WP_147123635.1">
    <property type="nucleotide sequence ID" value="NZ_VOPY01000003.1"/>
</dbReference>
<reference evidence="2 3" key="1">
    <citation type="submission" date="2019-08" db="EMBL/GenBank/DDBJ databases">
        <title>Sphingorhabdus soil sp. nov., isolated from arctic soil.</title>
        <authorList>
            <person name="Liu Y."/>
        </authorList>
    </citation>
    <scope>NUCLEOTIDE SEQUENCE [LARGE SCALE GENOMIC DNA]</scope>
    <source>
        <strain evidence="2 3">D-2Q-5-6</strain>
    </source>
</reference>
<dbReference type="OrthoDB" id="648493at2"/>
<feature type="transmembrane region" description="Helical" evidence="1">
    <location>
        <begin position="58"/>
        <end position="81"/>
    </location>
</feature>
<accession>A0A5C6U9W6</accession>
<protein>
    <recommendedName>
        <fullName evidence="4">DUF2306 domain-containing protein</fullName>
    </recommendedName>
</protein>
<evidence type="ECO:0000256" key="1">
    <source>
        <dbReference type="SAM" id="Phobius"/>
    </source>
</evidence>
<feature type="transmembrane region" description="Helical" evidence="1">
    <location>
        <begin position="182"/>
        <end position="204"/>
    </location>
</feature>
<dbReference type="AlphaFoldDB" id="A0A5C6U9W6"/>
<evidence type="ECO:0000313" key="2">
    <source>
        <dbReference type="EMBL" id="TXC68398.1"/>
    </source>
</evidence>
<dbReference type="Proteomes" id="UP000321129">
    <property type="component" value="Unassembled WGS sequence"/>
</dbReference>
<feature type="transmembrane region" description="Helical" evidence="1">
    <location>
        <begin position="128"/>
        <end position="145"/>
    </location>
</feature>
<feature type="transmembrane region" description="Helical" evidence="1">
    <location>
        <begin position="151"/>
        <end position="170"/>
    </location>
</feature>
<keyword evidence="1" id="KW-1133">Transmembrane helix</keyword>
<keyword evidence="1" id="KW-0472">Membrane</keyword>
<dbReference type="EMBL" id="VOPY01000003">
    <property type="protein sequence ID" value="TXC68398.1"/>
    <property type="molecule type" value="Genomic_DNA"/>
</dbReference>
<gene>
    <name evidence="2" type="ORF">FSZ31_10890</name>
</gene>
<keyword evidence="1" id="KW-0812">Transmembrane</keyword>
<evidence type="ECO:0008006" key="4">
    <source>
        <dbReference type="Google" id="ProtNLM"/>
    </source>
</evidence>
<organism evidence="2 3">
    <name type="scientific">Flavisphingopyxis soli</name>
    <dbReference type="NCBI Taxonomy" id="2601267"/>
    <lineage>
        <taxon>Bacteria</taxon>
        <taxon>Pseudomonadati</taxon>
        <taxon>Pseudomonadota</taxon>
        <taxon>Alphaproteobacteria</taxon>
        <taxon>Sphingomonadales</taxon>
        <taxon>Sphingopyxidaceae</taxon>
        <taxon>Flavisphingopyxis</taxon>
    </lineage>
</organism>
<sequence>MAAVIAIGFSMQLAMGRSTFASPVRVHVHAILFMGWVAIYLVQNLLVATDRIDLHRRLGWLAAVWMIPMVVSGFLVAAIMVRNGNAPFFFQPLQFLIFDPMTISGFAGLTVAAILLRRRTEWHRRLHFCGMALLLAPAFGRLLPLPLFQPWAWEATFAACLLFPLVGIWADLRRSDRVHPAWWWGIGAMAAIFAMTQAITYSPIGTAIYAAVTRGTPGADISPLGFAPPPAGPLRTGRPHSAR</sequence>